<dbReference type="SUPFAM" id="SSF53335">
    <property type="entry name" value="S-adenosyl-L-methionine-dependent methyltransferases"/>
    <property type="match status" value="2"/>
</dbReference>
<evidence type="ECO:0000313" key="4">
    <source>
        <dbReference type="Proteomes" id="UP000178606"/>
    </source>
</evidence>
<dbReference type="PIRSF" id="PIRSF004553">
    <property type="entry name" value="CHP00095"/>
    <property type="match status" value="1"/>
</dbReference>
<sequence length="230" mass="24620">MRVTSGTFRGRLLRMPHGIRPTQDRVRKSLFDVLGKDVADRRVLDLFAGSGALGVEALSRGAVSALFVDEDAGVVRTILANLADLGLMEKQAKGPHPPPSPSLSVYGEGGGIKGLSSRLGEGEVALHPSPSTFARVEVWRADYRRAVRRIKGEGRAFDLVLLDPPYREGLLPEALWALTGAGGVAPSGLVVAEAEARLLAPEVNGLTLIDERTYGGTKLMFWVKRETVGA</sequence>
<dbReference type="Gene3D" id="3.40.50.150">
    <property type="entry name" value="Vaccinia Virus protein VP39"/>
    <property type="match status" value="1"/>
</dbReference>
<dbReference type="PANTHER" id="PTHR43542">
    <property type="entry name" value="METHYLTRANSFERASE"/>
    <property type="match status" value="1"/>
</dbReference>
<organism evidence="3 4">
    <name type="scientific">Handelsmanbacteria sp. (strain RIFCSPLOWO2_12_FULL_64_10)</name>
    <dbReference type="NCBI Taxonomy" id="1817868"/>
    <lineage>
        <taxon>Bacteria</taxon>
        <taxon>Candidatus Handelsmaniibacteriota</taxon>
    </lineage>
</organism>
<dbReference type="InterPro" id="IPR029063">
    <property type="entry name" value="SAM-dependent_MTases_sf"/>
</dbReference>
<dbReference type="GO" id="GO:0031167">
    <property type="term" value="P:rRNA methylation"/>
    <property type="evidence" value="ECO:0007669"/>
    <property type="project" value="InterPro"/>
</dbReference>
<evidence type="ECO:0008006" key="5">
    <source>
        <dbReference type="Google" id="ProtNLM"/>
    </source>
</evidence>
<dbReference type="GO" id="GO:0008168">
    <property type="term" value="F:methyltransferase activity"/>
    <property type="evidence" value="ECO:0007669"/>
    <property type="project" value="UniProtKB-KW"/>
</dbReference>
<dbReference type="AlphaFoldDB" id="A0A1F6CXS8"/>
<dbReference type="PANTHER" id="PTHR43542:SF1">
    <property type="entry name" value="METHYLTRANSFERASE"/>
    <property type="match status" value="1"/>
</dbReference>
<keyword evidence="2" id="KW-0808">Transferase</keyword>
<evidence type="ECO:0000256" key="1">
    <source>
        <dbReference type="ARBA" id="ARBA00022603"/>
    </source>
</evidence>
<dbReference type="InterPro" id="IPR004398">
    <property type="entry name" value="RNA_MeTrfase_RsmD"/>
</dbReference>
<protein>
    <recommendedName>
        <fullName evidence="5">16S rRNA (Guanine(966)-N(2))-methyltransferase RsmD</fullName>
    </recommendedName>
</protein>
<proteinExistence type="predicted"/>
<accession>A0A1F6CXS8</accession>
<dbReference type="InterPro" id="IPR002052">
    <property type="entry name" value="DNA_methylase_N6_adenine_CS"/>
</dbReference>
<gene>
    <name evidence="3" type="ORF">A3F84_04765</name>
</gene>
<comment type="caution">
    <text evidence="3">The sequence shown here is derived from an EMBL/GenBank/DDBJ whole genome shotgun (WGS) entry which is preliminary data.</text>
</comment>
<dbReference type="GO" id="GO:0003676">
    <property type="term" value="F:nucleic acid binding"/>
    <property type="evidence" value="ECO:0007669"/>
    <property type="project" value="InterPro"/>
</dbReference>
<name>A0A1F6CXS8_HANXR</name>
<evidence type="ECO:0000256" key="2">
    <source>
        <dbReference type="ARBA" id="ARBA00022679"/>
    </source>
</evidence>
<dbReference type="PROSITE" id="PS00092">
    <property type="entry name" value="N6_MTASE"/>
    <property type="match status" value="1"/>
</dbReference>
<dbReference type="EMBL" id="MFKF01000115">
    <property type="protein sequence ID" value="OGG53976.1"/>
    <property type="molecule type" value="Genomic_DNA"/>
</dbReference>
<dbReference type="Proteomes" id="UP000178606">
    <property type="component" value="Unassembled WGS sequence"/>
</dbReference>
<dbReference type="Pfam" id="PF03602">
    <property type="entry name" value="Cons_hypoth95"/>
    <property type="match status" value="2"/>
</dbReference>
<evidence type="ECO:0000313" key="3">
    <source>
        <dbReference type="EMBL" id="OGG53976.1"/>
    </source>
</evidence>
<keyword evidence="1" id="KW-0489">Methyltransferase</keyword>
<reference evidence="3 4" key="1">
    <citation type="journal article" date="2016" name="Nat. Commun.">
        <title>Thousands of microbial genomes shed light on interconnected biogeochemical processes in an aquifer system.</title>
        <authorList>
            <person name="Anantharaman K."/>
            <person name="Brown C.T."/>
            <person name="Hug L.A."/>
            <person name="Sharon I."/>
            <person name="Castelle C.J."/>
            <person name="Probst A.J."/>
            <person name="Thomas B.C."/>
            <person name="Singh A."/>
            <person name="Wilkins M.J."/>
            <person name="Karaoz U."/>
            <person name="Brodie E.L."/>
            <person name="Williams K.H."/>
            <person name="Hubbard S.S."/>
            <person name="Banfield J.F."/>
        </authorList>
    </citation>
    <scope>NUCLEOTIDE SEQUENCE [LARGE SCALE GENOMIC DNA]</scope>
    <source>
        <strain evidence="4">RIFCSPLOWO2_12_FULL_64_10</strain>
    </source>
</reference>